<dbReference type="InterPro" id="IPR016032">
    <property type="entry name" value="Sig_transdc_resp-reg_C-effctor"/>
</dbReference>
<dbReference type="InterPro" id="IPR000792">
    <property type="entry name" value="Tscrpt_reg_LuxR_C"/>
</dbReference>
<evidence type="ECO:0000313" key="2">
    <source>
        <dbReference type="EMBL" id="PZM13966.1"/>
    </source>
</evidence>
<keyword evidence="3" id="KW-1185">Reference proteome</keyword>
<dbReference type="CDD" id="cd06170">
    <property type="entry name" value="LuxR_C_like"/>
    <property type="match status" value="1"/>
</dbReference>
<dbReference type="RefSeq" id="WP_111160817.1">
    <property type="nucleotide sequence ID" value="NZ_PCDP01000035.1"/>
</dbReference>
<gene>
    <name evidence="2" type="ORF">CPY51_14030</name>
</gene>
<dbReference type="GO" id="GO:0003677">
    <property type="term" value="F:DNA binding"/>
    <property type="evidence" value="ECO:0007669"/>
    <property type="project" value="InterPro"/>
</dbReference>
<dbReference type="OrthoDB" id="7444822at2"/>
<dbReference type="EMBL" id="PCDP01000035">
    <property type="protein sequence ID" value="PZM13966.1"/>
    <property type="molecule type" value="Genomic_DNA"/>
</dbReference>
<evidence type="ECO:0000313" key="3">
    <source>
        <dbReference type="Proteomes" id="UP000248925"/>
    </source>
</evidence>
<reference evidence="2 3" key="1">
    <citation type="journal article" date="2018" name="Sci. Rep.">
        <title>Rhizobium tumorigenes sp. nov., a novel plant tumorigenic bacterium isolated from cane gall tumors on thornless blackberry.</title>
        <authorList>
            <person name="Kuzmanovi N."/>
            <person name="Smalla K."/>
            <person name="Gronow S."/>
            <person name="PuBawska J."/>
        </authorList>
    </citation>
    <scope>NUCLEOTIDE SEQUENCE [LARGE SCALE GENOMIC DNA]</scope>
    <source>
        <strain evidence="2 3">CCBAU 85046</strain>
    </source>
</reference>
<sequence length="366" mass="40705">MRFDVQLLDHISDEFFTAALNPSQWPSVIEKVSAASGSYGVNIVPIAGRLLGSIIETESLKPAMECYFGDEWHERDFRVLQVPLLKRVGVILEQDYASAEQFDTLDYYRAQVEFGLRWTAMVGFSSGEDLLAFVLHRQIHEGPFDREEAVILQHIRQKLMISAAMMRDISASTVSGMSAAFEIANVACIFFDRLGMVTTINEKAKALLGADLQITKGELRPACGEDAAAFNRRLKSVLGPNVSFEADEDGVLLLTRVGKRPLIARIQRVCGDVQDIFSHSCAVAVIEDPEERVQQRPGTLNKLFGLTRAEAEIAQLLAQGMSLHEIAASRSISYETARAHLKAIYRKTETNRQSELSLLLAKIRMS</sequence>
<dbReference type="SMART" id="SM00421">
    <property type="entry name" value="HTH_LUXR"/>
    <property type="match status" value="1"/>
</dbReference>
<dbReference type="Proteomes" id="UP000248925">
    <property type="component" value="Unassembled WGS sequence"/>
</dbReference>
<dbReference type="PRINTS" id="PR00038">
    <property type="entry name" value="HTHLUXR"/>
</dbReference>
<feature type="domain" description="HTH luxR-type" evidence="1">
    <location>
        <begin position="299"/>
        <end position="364"/>
    </location>
</feature>
<dbReference type="Pfam" id="PF00196">
    <property type="entry name" value="GerE"/>
    <property type="match status" value="1"/>
</dbReference>
<proteinExistence type="predicted"/>
<dbReference type="AlphaFoldDB" id="A0A2W4EJ14"/>
<dbReference type="SUPFAM" id="SSF46894">
    <property type="entry name" value="C-terminal effector domain of the bipartite response regulators"/>
    <property type="match status" value="1"/>
</dbReference>
<evidence type="ECO:0000259" key="1">
    <source>
        <dbReference type="PROSITE" id="PS50043"/>
    </source>
</evidence>
<dbReference type="GO" id="GO:0006355">
    <property type="term" value="P:regulation of DNA-templated transcription"/>
    <property type="evidence" value="ECO:0007669"/>
    <property type="project" value="InterPro"/>
</dbReference>
<name>A0A2W4EJ14_9HYPH</name>
<protein>
    <submittedName>
        <fullName evidence="2">LuxR family transcriptional regulator</fullName>
    </submittedName>
</protein>
<dbReference type="InterPro" id="IPR036388">
    <property type="entry name" value="WH-like_DNA-bd_sf"/>
</dbReference>
<comment type="caution">
    <text evidence="2">The sequence shown here is derived from an EMBL/GenBank/DDBJ whole genome shotgun (WGS) entry which is preliminary data.</text>
</comment>
<dbReference type="Gene3D" id="1.10.10.10">
    <property type="entry name" value="Winged helix-like DNA-binding domain superfamily/Winged helix DNA-binding domain"/>
    <property type="match status" value="1"/>
</dbReference>
<dbReference type="PROSITE" id="PS50043">
    <property type="entry name" value="HTH_LUXR_2"/>
    <property type="match status" value="1"/>
</dbReference>
<accession>A0A2W4EJ14</accession>
<organism evidence="2 3">
    <name type="scientific">Rhizobium tubonense</name>
    <dbReference type="NCBI Taxonomy" id="484088"/>
    <lineage>
        <taxon>Bacteria</taxon>
        <taxon>Pseudomonadati</taxon>
        <taxon>Pseudomonadota</taxon>
        <taxon>Alphaproteobacteria</taxon>
        <taxon>Hyphomicrobiales</taxon>
        <taxon>Rhizobiaceae</taxon>
        <taxon>Rhizobium/Agrobacterium group</taxon>
        <taxon>Rhizobium</taxon>
    </lineage>
</organism>